<dbReference type="EMBL" id="KL813175">
    <property type="protein sequence ID" value="KFM83176.1"/>
    <property type="molecule type" value="Genomic_DNA"/>
</dbReference>
<protein>
    <submittedName>
        <fullName evidence="1">Uncharacterized protein</fullName>
    </submittedName>
</protein>
<feature type="non-terminal residue" evidence="1">
    <location>
        <position position="50"/>
    </location>
</feature>
<proteinExistence type="predicted"/>
<dbReference type="Proteomes" id="UP000054359">
    <property type="component" value="Unassembled WGS sequence"/>
</dbReference>
<keyword evidence="2" id="KW-1185">Reference proteome</keyword>
<organism evidence="1 2">
    <name type="scientific">Stegodyphus mimosarum</name>
    <name type="common">African social velvet spider</name>
    <dbReference type="NCBI Taxonomy" id="407821"/>
    <lineage>
        <taxon>Eukaryota</taxon>
        <taxon>Metazoa</taxon>
        <taxon>Ecdysozoa</taxon>
        <taxon>Arthropoda</taxon>
        <taxon>Chelicerata</taxon>
        <taxon>Arachnida</taxon>
        <taxon>Araneae</taxon>
        <taxon>Araneomorphae</taxon>
        <taxon>Entelegynae</taxon>
        <taxon>Eresoidea</taxon>
        <taxon>Eresidae</taxon>
        <taxon>Stegodyphus</taxon>
    </lineage>
</organism>
<sequence length="50" mass="5466">MVVMALPLIARSTKNNEKYGLSTDPISVTAIKKAKKKNVGFLPHLSDKNP</sequence>
<accession>A0A087V0N7</accession>
<evidence type="ECO:0000313" key="2">
    <source>
        <dbReference type="Proteomes" id="UP000054359"/>
    </source>
</evidence>
<gene>
    <name evidence="1" type="ORF">X975_17833</name>
</gene>
<reference evidence="1 2" key="1">
    <citation type="submission" date="2013-11" db="EMBL/GenBank/DDBJ databases">
        <title>Genome sequencing of Stegodyphus mimosarum.</title>
        <authorList>
            <person name="Bechsgaard J."/>
        </authorList>
    </citation>
    <scope>NUCLEOTIDE SEQUENCE [LARGE SCALE GENOMIC DNA]</scope>
</reference>
<dbReference type="AlphaFoldDB" id="A0A087V0N7"/>
<name>A0A087V0N7_STEMI</name>
<evidence type="ECO:0000313" key="1">
    <source>
        <dbReference type="EMBL" id="KFM83176.1"/>
    </source>
</evidence>